<comment type="catalytic activity">
    <reaction evidence="6">
        <text>[molybdopterin-synthase sulfur-carrier protein]-C-terminal Gly-Gly + ATP + H(+) = [molybdopterin-synthase sulfur-carrier protein]-C-terminal Gly-Gly-AMP + diphosphate</text>
        <dbReference type="Rhea" id="RHEA:43616"/>
        <dbReference type="Rhea" id="RHEA-COMP:12159"/>
        <dbReference type="Rhea" id="RHEA-COMP:12202"/>
        <dbReference type="ChEBI" id="CHEBI:15378"/>
        <dbReference type="ChEBI" id="CHEBI:30616"/>
        <dbReference type="ChEBI" id="CHEBI:33019"/>
        <dbReference type="ChEBI" id="CHEBI:90618"/>
        <dbReference type="ChEBI" id="CHEBI:90778"/>
        <dbReference type="EC" id="2.7.7.80"/>
    </reaction>
</comment>
<evidence type="ECO:0000256" key="4">
    <source>
        <dbReference type="ARBA" id="ARBA00022741"/>
    </source>
</evidence>
<evidence type="ECO:0000256" key="11">
    <source>
        <dbReference type="ARBA" id="ARBA00075110"/>
    </source>
</evidence>
<dbReference type="InterPro" id="IPR035985">
    <property type="entry name" value="Ubiquitin-activating_enz"/>
</dbReference>
<gene>
    <name evidence="15" type="ORF">CF386_12580</name>
</gene>
<dbReference type="OrthoDB" id="9804286at2"/>
<evidence type="ECO:0000256" key="7">
    <source>
        <dbReference type="ARBA" id="ARBA00055169"/>
    </source>
</evidence>
<feature type="domain" description="Rhodanese" evidence="14">
    <location>
        <begin position="286"/>
        <end position="348"/>
    </location>
</feature>
<dbReference type="PANTHER" id="PTHR10953">
    <property type="entry name" value="UBIQUITIN-ACTIVATING ENZYME E1"/>
    <property type="match status" value="1"/>
</dbReference>
<dbReference type="Pfam" id="PF00581">
    <property type="entry name" value="Rhodanese"/>
    <property type="match status" value="1"/>
</dbReference>
<dbReference type="InterPro" id="IPR036873">
    <property type="entry name" value="Rhodanese-like_dom_sf"/>
</dbReference>
<protein>
    <recommendedName>
        <fullName evidence="10">Molybdopterin-synthase adenylyltransferase</fullName>
        <ecNumber evidence="9">2.7.7.80</ecNumber>
    </recommendedName>
    <alternativeName>
        <fullName evidence="13">MoaD protein adenylase</fullName>
    </alternativeName>
    <alternativeName>
        <fullName evidence="11">Molybdopterin-converting factor subunit 1 adenylase</fullName>
    </alternativeName>
    <alternativeName>
        <fullName evidence="12">Sulfur carrier protein MoaD adenylyltransferase</fullName>
    </alternativeName>
</protein>
<proteinExistence type="inferred from homology"/>
<dbReference type="Gene3D" id="3.40.250.10">
    <property type="entry name" value="Rhodanese-like domain"/>
    <property type="match status" value="1"/>
</dbReference>
<evidence type="ECO:0000256" key="10">
    <source>
        <dbReference type="ARBA" id="ARBA00073635"/>
    </source>
</evidence>
<dbReference type="GO" id="GO:0008146">
    <property type="term" value="F:sulfotransferase activity"/>
    <property type="evidence" value="ECO:0007669"/>
    <property type="project" value="TreeGrafter"/>
</dbReference>
<evidence type="ECO:0000256" key="6">
    <source>
        <dbReference type="ARBA" id="ARBA00052218"/>
    </source>
</evidence>
<dbReference type="SUPFAM" id="SSF69572">
    <property type="entry name" value="Activating enzymes of the ubiquitin-like proteins"/>
    <property type="match status" value="1"/>
</dbReference>
<dbReference type="EMBL" id="CP022356">
    <property type="protein sequence ID" value="ASK79865.1"/>
    <property type="molecule type" value="Genomic_DNA"/>
</dbReference>
<dbReference type="KEGG" id="pmai:CF386_12580"/>
<dbReference type="RefSeq" id="WP_089074773.1">
    <property type="nucleotide sequence ID" value="NZ_CBCSAM010000003.1"/>
</dbReference>
<dbReference type="InterPro" id="IPR001763">
    <property type="entry name" value="Rhodanese-like_dom"/>
</dbReference>
<evidence type="ECO:0000256" key="2">
    <source>
        <dbReference type="ARBA" id="ARBA00009919"/>
    </source>
</evidence>
<evidence type="ECO:0000313" key="16">
    <source>
        <dbReference type="Proteomes" id="UP000242175"/>
    </source>
</evidence>
<name>A0A220VHM2_9GAMM</name>
<reference evidence="15 16" key="1">
    <citation type="journal article" date="2016" name="Int. J. Syst. Evol. Microbiol.">
        <title>Paraphotobacterium marinum gen. nov., sp. nov., a member of the family Vibrionaceae, isolated from surface seawater.</title>
        <authorList>
            <person name="Huang Z."/>
            <person name="Dong C."/>
            <person name="Shao Z."/>
        </authorList>
    </citation>
    <scope>NUCLEOTIDE SEQUENCE [LARGE SCALE GENOMIC DNA]</scope>
    <source>
        <strain evidence="15 16">NSCS20N07D</strain>
    </source>
</reference>
<evidence type="ECO:0000256" key="9">
    <source>
        <dbReference type="ARBA" id="ARBA00066884"/>
    </source>
</evidence>
<dbReference type="CDD" id="cd00158">
    <property type="entry name" value="RHOD"/>
    <property type="match status" value="1"/>
</dbReference>
<comment type="pathway">
    <text evidence="1">Cofactor biosynthesis; molybdopterin biosynthesis.</text>
</comment>
<dbReference type="CDD" id="cd00757">
    <property type="entry name" value="ThiF_MoeB_HesA_family"/>
    <property type="match status" value="1"/>
</dbReference>
<dbReference type="Gene3D" id="3.40.50.720">
    <property type="entry name" value="NAD(P)-binding Rossmann-like Domain"/>
    <property type="match status" value="1"/>
</dbReference>
<sequence>MKLSKEEEQLYQRHFSLNEIGKKGQLKLKGAKILVVGAGGLGCPVIQYLVSAGVGNIGIIDDDRVSFSNLQRQFLFNVNDVGKFKIDVIKSKMELHNPYVTIKTIHNKFNQNNGLELVRDYDLVIDATDNFETKYLINDACFYSDKTLVSASIDGFKGQLAVFNAFPYKETVNYRDIFPNIPAEGECNTCAENGVIGALPGILGTMQVNEAIKIILNIGKPLKNKILFIDLLEMQFQKYNIEIDPDNILRANKSDRIELKTEIKEFLSQEEAFLISYQELKEIDLSRENILLVDVRNSSEFEKFNIGGINIPLDELKNEQYHFQEFKKVIFYCQTGMRSYQAVQEIRNNLPNLTNKILSLRDGIKNLQ</sequence>
<dbReference type="AlphaFoldDB" id="A0A220VHM2"/>
<dbReference type="SMART" id="SM00450">
    <property type="entry name" value="RHOD"/>
    <property type="match status" value="1"/>
</dbReference>
<evidence type="ECO:0000256" key="12">
    <source>
        <dbReference type="ARBA" id="ARBA00075328"/>
    </source>
</evidence>
<evidence type="ECO:0000256" key="5">
    <source>
        <dbReference type="ARBA" id="ARBA00022840"/>
    </source>
</evidence>
<dbReference type="InterPro" id="IPR000594">
    <property type="entry name" value="ThiF_NAD_FAD-bd"/>
</dbReference>
<evidence type="ECO:0000259" key="14">
    <source>
        <dbReference type="PROSITE" id="PS50206"/>
    </source>
</evidence>
<keyword evidence="16" id="KW-1185">Reference proteome</keyword>
<dbReference type="EC" id="2.7.7.80" evidence="9"/>
<keyword evidence="3" id="KW-0808">Transferase</keyword>
<dbReference type="InterPro" id="IPR045886">
    <property type="entry name" value="ThiF/MoeB/HesA"/>
</dbReference>
<evidence type="ECO:0000256" key="1">
    <source>
        <dbReference type="ARBA" id="ARBA00005046"/>
    </source>
</evidence>
<dbReference type="PANTHER" id="PTHR10953:SF102">
    <property type="entry name" value="ADENYLYLTRANSFERASE AND SULFURTRANSFERASE MOCS3"/>
    <property type="match status" value="1"/>
</dbReference>
<dbReference type="GO" id="GO:0005524">
    <property type="term" value="F:ATP binding"/>
    <property type="evidence" value="ECO:0007669"/>
    <property type="project" value="UniProtKB-KW"/>
</dbReference>
<dbReference type="GO" id="GO:0008641">
    <property type="term" value="F:ubiquitin-like modifier activating enzyme activity"/>
    <property type="evidence" value="ECO:0007669"/>
    <property type="project" value="InterPro"/>
</dbReference>
<dbReference type="GO" id="GO:0061605">
    <property type="term" value="F:molybdopterin-synthase adenylyltransferase activity"/>
    <property type="evidence" value="ECO:0007669"/>
    <property type="project" value="UniProtKB-EC"/>
</dbReference>
<dbReference type="Pfam" id="PF00899">
    <property type="entry name" value="ThiF"/>
    <property type="match status" value="1"/>
</dbReference>
<keyword evidence="4" id="KW-0547">Nucleotide-binding</keyword>
<dbReference type="GO" id="GO:0004792">
    <property type="term" value="F:thiosulfate-cyanide sulfurtransferase activity"/>
    <property type="evidence" value="ECO:0007669"/>
    <property type="project" value="TreeGrafter"/>
</dbReference>
<comment type="similarity">
    <text evidence="2">Belongs to the HesA/MoeB/ThiF family.</text>
</comment>
<evidence type="ECO:0000256" key="8">
    <source>
        <dbReference type="ARBA" id="ARBA00063809"/>
    </source>
</evidence>
<comment type="function">
    <text evidence="7">Catalyzes the adenylation by ATP of the carboxyl group of the C-terminal glycine of sulfur carrier protein MoaD.</text>
</comment>
<dbReference type="Proteomes" id="UP000242175">
    <property type="component" value="Chromosome small"/>
</dbReference>
<evidence type="ECO:0000256" key="3">
    <source>
        <dbReference type="ARBA" id="ARBA00022679"/>
    </source>
</evidence>
<dbReference type="GO" id="GO:0005829">
    <property type="term" value="C:cytosol"/>
    <property type="evidence" value="ECO:0007669"/>
    <property type="project" value="TreeGrafter"/>
</dbReference>
<evidence type="ECO:0000313" key="15">
    <source>
        <dbReference type="EMBL" id="ASK79865.1"/>
    </source>
</evidence>
<keyword evidence="5" id="KW-0067">ATP-binding</keyword>
<accession>A0A220VHM2</accession>
<dbReference type="FunFam" id="3.40.50.720:FF:000033">
    <property type="entry name" value="Adenylyltransferase and sulfurtransferase MOCS3"/>
    <property type="match status" value="1"/>
</dbReference>
<comment type="subunit">
    <text evidence="8">Homodimer. Forms a stable heterotetrameric complex of 2 MoeB and 2 MoaD during adenylation of MoaD.</text>
</comment>
<organism evidence="15 16">
    <name type="scientific">Paraphotobacterium marinum</name>
    <dbReference type="NCBI Taxonomy" id="1755811"/>
    <lineage>
        <taxon>Bacteria</taxon>
        <taxon>Pseudomonadati</taxon>
        <taxon>Pseudomonadota</taxon>
        <taxon>Gammaproteobacteria</taxon>
        <taxon>Vibrionales</taxon>
        <taxon>Vibrionaceae</taxon>
        <taxon>Paraphotobacterium</taxon>
    </lineage>
</organism>
<evidence type="ECO:0000256" key="13">
    <source>
        <dbReference type="ARBA" id="ARBA00078531"/>
    </source>
</evidence>
<dbReference type="PROSITE" id="PS50206">
    <property type="entry name" value="RHODANESE_3"/>
    <property type="match status" value="1"/>
</dbReference>